<dbReference type="RefSeq" id="WP_377567228.1">
    <property type="nucleotide sequence ID" value="NZ_JBHTMP010000004.1"/>
</dbReference>
<organism evidence="1 2">
    <name type="scientific">Micromonospora sonneratiae</name>
    <dbReference type="NCBI Taxonomy" id="1184706"/>
    <lineage>
        <taxon>Bacteria</taxon>
        <taxon>Bacillati</taxon>
        <taxon>Actinomycetota</taxon>
        <taxon>Actinomycetes</taxon>
        <taxon>Micromonosporales</taxon>
        <taxon>Micromonosporaceae</taxon>
        <taxon>Micromonospora</taxon>
    </lineage>
</organism>
<dbReference type="Pfam" id="PF10025">
    <property type="entry name" value="DUF2267"/>
    <property type="match status" value="1"/>
</dbReference>
<dbReference type="InterPro" id="IPR018727">
    <property type="entry name" value="DUF2267"/>
</dbReference>
<accession>A0ABW3Y7B4</accession>
<dbReference type="Proteomes" id="UP001597260">
    <property type="component" value="Unassembled WGS sequence"/>
</dbReference>
<comment type="caution">
    <text evidence="1">The sequence shown here is derived from an EMBL/GenBank/DDBJ whole genome shotgun (WGS) entry which is preliminary data.</text>
</comment>
<evidence type="ECO:0000313" key="2">
    <source>
        <dbReference type="Proteomes" id="UP001597260"/>
    </source>
</evidence>
<sequence length="134" mass="14556">MNYDTFIDLVAQRARVPSEQAVDLTRATLETLADRLTSGEVLDLAVQLPKPLQTTLRKRGEARESFGVEEFTRRVGVGAGVDEATAGTGLQAVFTTLREAVSGGEFDEVMTQLPGEYRDLVAPSMMPGGVLRDR</sequence>
<dbReference type="Gene3D" id="1.10.490.110">
    <property type="entry name" value="Uncharacterized conserved protein DUF2267"/>
    <property type="match status" value="1"/>
</dbReference>
<keyword evidence="2" id="KW-1185">Reference proteome</keyword>
<name>A0ABW3Y7B4_9ACTN</name>
<dbReference type="EMBL" id="JBHTMP010000004">
    <property type="protein sequence ID" value="MFD1320337.1"/>
    <property type="molecule type" value="Genomic_DNA"/>
</dbReference>
<proteinExistence type="predicted"/>
<reference evidence="2" key="1">
    <citation type="journal article" date="2019" name="Int. J. Syst. Evol. Microbiol.">
        <title>The Global Catalogue of Microorganisms (GCM) 10K type strain sequencing project: providing services to taxonomists for standard genome sequencing and annotation.</title>
        <authorList>
            <consortium name="The Broad Institute Genomics Platform"/>
            <consortium name="The Broad Institute Genome Sequencing Center for Infectious Disease"/>
            <person name="Wu L."/>
            <person name="Ma J."/>
        </authorList>
    </citation>
    <scope>NUCLEOTIDE SEQUENCE [LARGE SCALE GENOMIC DNA]</scope>
    <source>
        <strain evidence="2">JCM 31037</strain>
    </source>
</reference>
<protein>
    <submittedName>
        <fullName evidence="1">DUF2267 domain-containing protein</fullName>
    </submittedName>
</protein>
<gene>
    <name evidence="1" type="ORF">ACFQ4H_04440</name>
</gene>
<dbReference type="InterPro" id="IPR038282">
    <property type="entry name" value="DUF2267_sf"/>
</dbReference>
<evidence type="ECO:0000313" key="1">
    <source>
        <dbReference type="EMBL" id="MFD1320337.1"/>
    </source>
</evidence>